<feature type="region of interest" description="Disordered" evidence="1">
    <location>
        <begin position="1"/>
        <end position="75"/>
    </location>
</feature>
<sequence>MSHNNTRTSSSLPLIQGGGLSSNKRHEDHNDESQDERQDGSEPAGSGRDDPCQYEPVEAQDGETSTLLDTGPASDCSLNCLPRPILDLRPTSRSHQASSHDQSRGRICSWVKEVTEHGVDIEGFEMDQEMEREWLEMEQRQAKVRSEMEREWLEMEQRQAEVRSEMEREGLKMKRRQAKVRSRIEREGLEMEQRHTRGNFIRTS</sequence>
<accession>A0A9P9KUF4</accession>
<dbReference type="AlphaFoldDB" id="A0A9P9KUF4"/>
<feature type="compositionally biased region" description="Polar residues" evidence="1">
    <location>
        <begin position="1"/>
        <end position="13"/>
    </location>
</feature>
<dbReference type="OrthoDB" id="10502881at2759"/>
<keyword evidence="3" id="KW-1185">Reference proteome</keyword>
<organism evidence="2 3">
    <name type="scientific">Fusarium solani</name>
    <name type="common">Filamentous fungus</name>
    <dbReference type="NCBI Taxonomy" id="169388"/>
    <lineage>
        <taxon>Eukaryota</taxon>
        <taxon>Fungi</taxon>
        <taxon>Dikarya</taxon>
        <taxon>Ascomycota</taxon>
        <taxon>Pezizomycotina</taxon>
        <taxon>Sordariomycetes</taxon>
        <taxon>Hypocreomycetidae</taxon>
        <taxon>Hypocreales</taxon>
        <taxon>Nectriaceae</taxon>
        <taxon>Fusarium</taxon>
        <taxon>Fusarium solani species complex</taxon>
    </lineage>
</organism>
<feature type="compositionally biased region" description="Basic and acidic residues" evidence="1">
    <location>
        <begin position="182"/>
        <end position="195"/>
    </location>
</feature>
<proteinExistence type="predicted"/>
<protein>
    <submittedName>
        <fullName evidence="2">Uncharacterized protein</fullName>
    </submittedName>
</protein>
<comment type="caution">
    <text evidence="2">The sequence shown here is derived from an EMBL/GenBank/DDBJ whole genome shotgun (WGS) entry which is preliminary data.</text>
</comment>
<dbReference type="EMBL" id="JAGTJS010000005">
    <property type="protein sequence ID" value="KAH7268739.1"/>
    <property type="molecule type" value="Genomic_DNA"/>
</dbReference>
<reference evidence="2" key="1">
    <citation type="journal article" date="2021" name="Nat. Commun.">
        <title>Genetic determinants of endophytism in the Arabidopsis root mycobiome.</title>
        <authorList>
            <person name="Mesny F."/>
            <person name="Miyauchi S."/>
            <person name="Thiergart T."/>
            <person name="Pickel B."/>
            <person name="Atanasova L."/>
            <person name="Karlsson M."/>
            <person name="Huettel B."/>
            <person name="Barry K.W."/>
            <person name="Haridas S."/>
            <person name="Chen C."/>
            <person name="Bauer D."/>
            <person name="Andreopoulos W."/>
            <person name="Pangilinan J."/>
            <person name="LaButti K."/>
            <person name="Riley R."/>
            <person name="Lipzen A."/>
            <person name="Clum A."/>
            <person name="Drula E."/>
            <person name="Henrissat B."/>
            <person name="Kohler A."/>
            <person name="Grigoriev I.V."/>
            <person name="Martin F.M."/>
            <person name="Hacquard S."/>
        </authorList>
    </citation>
    <scope>NUCLEOTIDE SEQUENCE</scope>
    <source>
        <strain evidence="2">FSSC 5 MPI-SDFR-AT-0091</strain>
    </source>
</reference>
<evidence type="ECO:0000256" key="1">
    <source>
        <dbReference type="SAM" id="MobiDB-lite"/>
    </source>
</evidence>
<evidence type="ECO:0000313" key="3">
    <source>
        <dbReference type="Proteomes" id="UP000736672"/>
    </source>
</evidence>
<dbReference type="Proteomes" id="UP000736672">
    <property type="component" value="Unassembled WGS sequence"/>
</dbReference>
<feature type="region of interest" description="Disordered" evidence="1">
    <location>
        <begin position="162"/>
        <end position="204"/>
    </location>
</feature>
<name>A0A9P9KUF4_FUSSL</name>
<evidence type="ECO:0000313" key="2">
    <source>
        <dbReference type="EMBL" id="KAH7268739.1"/>
    </source>
</evidence>
<feature type="compositionally biased region" description="Basic and acidic residues" evidence="1">
    <location>
        <begin position="162"/>
        <end position="172"/>
    </location>
</feature>
<feature type="compositionally biased region" description="Basic and acidic residues" evidence="1">
    <location>
        <begin position="24"/>
        <end position="40"/>
    </location>
</feature>
<gene>
    <name evidence="2" type="ORF">B0J15DRAFT_523217</name>
</gene>